<accession>A0A392V8G6</accession>
<protein>
    <submittedName>
        <fullName evidence="1">Uncharacterized protein</fullName>
    </submittedName>
</protein>
<name>A0A392V8G6_9FABA</name>
<dbReference type="Proteomes" id="UP000265520">
    <property type="component" value="Unassembled WGS sequence"/>
</dbReference>
<evidence type="ECO:0000313" key="1">
    <source>
        <dbReference type="EMBL" id="MCI84618.1"/>
    </source>
</evidence>
<reference evidence="1 2" key="1">
    <citation type="journal article" date="2018" name="Front. Plant Sci.">
        <title>Red Clover (Trifolium pratense) and Zigzag Clover (T. medium) - A Picture of Genomic Similarities and Differences.</title>
        <authorList>
            <person name="Dluhosova J."/>
            <person name="Istvanek J."/>
            <person name="Nedelnik J."/>
            <person name="Repkova J."/>
        </authorList>
    </citation>
    <scope>NUCLEOTIDE SEQUENCE [LARGE SCALE GENOMIC DNA]</scope>
    <source>
        <strain evidence="2">cv. 10/8</strain>
        <tissue evidence="1">Leaf</tissue>
    </source>
</reference>
<feature type="non-terminal residue" evidence="1">
    <location>
        <position position="16"/>
    </location>
</feature>
<proteinExistence type="predicted"/>
<dbReference type="AlphaFoldDB" id="A0A392V8G6"/>
<dbReference type="EMBL" id="LXQA011095313">
    <property type="protein sequence ID" value="MCI84618.1"/>
    <property type="molecule type" value="Genomic_DNA"/>
</dbReference>
<comment type="caution">
    <text evidence="1">The sequence shown here is derived from an EMBL/GenBank/DDBJ whole genome shotgun (WGS) entry which is preliminary data.</text>
</comment>
<keyword evidence="2" id="KW-1185">Reference proteome</keyword>
<evidence type="ECO:0000313" key="2">
    <source>
        <dbReference type="Proteomes" id="UP000265520"/>
    </source>
</evidence>
<sequence>MSGRPTGIYGLTYIGS</sequence>
<organism evidence="1 2">
    <name type="scientific">Trifolium medium</name>
    <dbReference type="NCBI Taxonomy" id="97028"/>
    <lineage>
        <taxon>Eukaryota</taxon>
        <taxon>Viridiplantae</taxon>
        <taxon>Streptophyta</taxon>
        <taxon>Embryophyta</taxon>
        <taxon>Tracheophyta</taxon>
        <taxon>Spermatophyta</taxon>
        <taxon>Magnoliopsida</taxon>
        <taxon>eudicotyledons</taxon>
        <taxon>Gunneridae</taxon>
        <taxon>Pentapetalae</taxon>
        <taxon>rosids</taxon>
        <taxon>fabids</taxon>
        <taxon>Fabales</taxon>
        <taxon>Fabaceae</taxon>
        <taxon>Papilionoideae</taxon>
        <taxon>50 kb inversion clade</taxon>
        <taxon>NPAAA clade</taxon>
        <taxon>Hologalegina</taxon>
        <taxon>IRL clade</taxon>
        <taxon>Trifolieae</taxon>
        <taxon>Trifolium</taxon>
    </lineage>
</organism>